<evidence type="ECO:0000256" key="2">
    <source>
        <dbReference type="SAM" id="Phobius"/>
    </source>
</evidence>
<evidence type="ECO:0000259" key="3">
    <source>
        <dbReference type="Pfam" id="PF00892"/>
    </source>
</evidence>
<keyword evidence="2" id="KW-1133">Transmembrane helix</keyword>
<name>A0A3A4B911_9ACTN</name>
<feature type="domain" description="EamA" evidence="3">
    <location>
        <begin position="6"/>
        <end position="166"/>
    </location>
</feature>
<organism evidence="4 5">
    <name type="scientific">Bailinhaonella thermotolerans</name>
    <dbReference type="NCBI Taxonomy" id="1070861"/>
    <lineage>
        <taxon>Bacteria</taxon>
        <taxon>Bacillati</taxon>
        <taxon>Actinomycetota</taxon>
        <taxon>Actinomycetes</taxon>
        <taxon>Streptosporangiales</taxon>
        <taxon>Streptosporangiaceae</taxon>
        <taxon>Bailinhaonella</taxon>
    </lineage>
</organism>
<dbReference type="SUPFAM" id="SSF103481">
    <property type="entry name" value="Multidrug resistance efflux transporter EmrE"/>
    <property type="match status" value="2"/>
</dbReference>
<dbReference type="Pfam" id="PF00892">
    <property type="entry name" value="EamA"/>
    <property type="match status" value="2"/>
</dbReference>
<keyword evidence="2" id="KW-0812">Transmembrane</keyword>
<feature type="transmembrane region" description="Helical" evidence="2">
    <location>
        <begin position="7"/>
        <end position="29"/>
    </location>
</feature>
<proteinExistence type="inferred from homology"/>
<dbReference type="GO" id="GO:0016020">
    <property type="term" value="C:membrane"/>
    <property type="evidence" value="ECO:0007669"/>
    <property type="project" value="InterPro"/>
</dbReference>
<gene>
    <name evidence="4" type="ORF">D5H75_00775</name>
</gene>
<evidence type="ECO:0000256" key="1">
    <source>
        <dbReference type="ARBA" id="ARBA00007362"/>
    </source>
</evidence>
<evidence type="ECO:0000313" key="4">
    <source>
        <dbReference type="EMBL" id="RJL35389.1"/>
    </source>
</evidence>
<comment type="similarity">
    <text evidence="1">Belongs to the EamA transporter family.</text>
</comment>
<feature type="transmembrane region" description="Helical" evidence="2">
    <location>
        <begin position="120"/>
        <end position="140"/>
    </location>
</feature>
<feature type="transmembrane region" description="Helical" evidence="2">
    <location>
        <begin position="237"/>
        <end position="256"/>
    </location>
</feature>
<reference evidence="4 5" key="1">
    <citation type="submission" date="2018-09" db="EMBL/GenBank/DDBJ databases">
        <title>YIM 75507 draft genome.</title>
        <authorList>
            <person name="Tang S."/>
            <person name="Feng Y."/>
        </authorList>
    </citation>
    <scope>NUCLEOTIDE SEQUENCE [LARGE SCALE GENOMIC DNA]</scope>
    <source>
        <strain evidence="4 5">YIM 75507</strain>
    </source>
</reference>
<dbReference type="EMBL" id="QZEY01000001">
    <property type="protein sequence ID" value="RJL35389.1"/>
    <property type="molecule type" value="Genomic_DNA"/>
</dbReference>
<dbReference type="OrthoDB" id="3821087at2"/>
<feature type="transmembrane region" description="Helical" evidence="2">
    <location>
        <begin position="41"/>
        <end position="58"/>
    </location>
</feature>
<sequence length="314" mass="30346">MKAHTSGLIHVTVAAIAWGTGGPVAAVLYRDGGLGPLAVSFWRFALGALLLAALHPLLRRAAHRPGAAPYGGGVAAAPGNLRAAGARPRLRRAALGVLAMGAGLGVSQAAYFAAVEAAGVAFATVVTLGVSPVAVALGAAGWLGEGLGRRDVIALALAGAGLLLLSGEAAGGPDPAAGVLLALVSGVAYAGVTLLSRAAGPGGDPLGSAMYGFAAAGAFVLPAALAEGALPLGGAGAWAWLLFLGAVPTALAYTLYFTGLTRVRAATAAVVALGEPVVAALIAVAALGERLTLALIAGSAVLGCAVLILTGARR</sequence>
<dbReference type="InterPro" id="IPR037185">
    <property type="entry name" value="EmrE-like"/>
</dbReference>
<feature type="transmembrane region" description="Helical" evidence="2">
    <location>
        <begin position="208"/>
        <end position="225"/>
    </location>
</feature>
<dbReference type="Proteomes" id="UP000265768">
    <property type="component" value="Unassembled WGS sequence"/>
</dbReference>
<feature type="transmembrane region" description="Helical" evidence="2">
    <location>
        <begin position="93"/>
        <end position="114"/>
    </location>
</feature>
<feature type="domain" description="EamA" evidence="3">
    <location>
        <begin position="177"/>
        <end position="310"/>
    </location>
</feature>
<dbReference type="AlphaFoldDB" id="A0A3A4B911"/>
<evidence type="ECO:0000313" key="5">
    <source>
        <dbReference type="Proteomes" id="UP000265768"/>
    </source>
</evidence>
<feature type="transmembrane region" description="Helical" evidence="2">
    <location>
        <begin position="293"/>
        <end position="312"/>
    </location>
</feature>
<dbReference type="InterPro" id="IPR000620">
    <property type="entry name" value="EamA_dom"/>
</dbReference>
<feature type="transmembrane region" description="Helical" evidence="2">
    <location>
        <begin position="152"/>
        <end position="170"/>
    </location>
</feature>
<feature type="transmembrane region" description="Helical" evidence="2">
    <location>
        <begin position="268"/>
        <end position="287"/>
    </location>
</feature>
<dbReference type="PANTHER" id="PTHR22911">
    <property type="entry name" value="ACYL-MALONYL CONDENSING ENZYME-RELATED"/>
    <property type="match status" value="1"/>
</dbReference>
<dbReference type="PANTHER" id="PTHR22911:SF79">
    <property type="entry name" value="MOBA-LIKE NTP TRANSFERASE DOMAIN-CONTAINING PROTEIN"/>
    <property type="match status" value="1"/>
</dbReference>
<dbReference type="RefSeq" id="WP_119924359.1">
    <property type="nucleotide sequence ID" value="NZ_QZEY01000001.1"/>
</dbReference>
<feature type="transmembrane region" description="Helical" evidence="2">
    <location>
        <begin position="176"/>
        <end position="196"/>
    </location>
</feature>
<keyword evidence="2" id="KW-0472">Membrane</keyword>
<protein>
    <submittedName>
        <fullName evidence="4">EamA family transporter</fullName>
    </submittedName>
</protein>
<comment type="caution">
    <text evidence="4">The sequence shown here is derived from an EMBL/GenBank/DDBJ whole genome shotgun (WGS) entry which is preliminary data.</text>
</comment>
<keyword evidence="5" id="KW-1185">Reference proteome</keyword>
<accession>A0A3A4B911</accession>